<feature type="signal peptide" evidence="3">
    <location>
        <begin position="1"/>
        <end position="21"/>
    </location>
</feature>
<dbReference type="AlphaFoldDB" id="A0A7S2JRR0"/>
<accession>A0A7S2JRR0</accession>
<keyword evidence="2" id="KW-0472">Membrane</keyword>
<sequence>MISSTTCCCAAIILTASLSHAFTPSSSTTTLTYDPNNNNPVTTMIARNTHRRSSSNNNCSSNIRYKKNNNSITALASSPRDLDSAESYDEGAELAKELYERVRVLELQKKLVSEEEQQRRDTRNAELRELNREPFSRRKEVSSAGPKRDTPAASRSMNRNTSSFFSSSSSADNNANNNNGGFFNIGGSDLFSSNGNVNADMSPAQRQQQQRGGRFDSNPLLDAASAEKNILLQAAFVSVLLIVAIGIGMTGGITDGSERVFEDAVFAGDGVMDWMMDGAAASSATVDSSSSDAVVTDPSLGGVFL</sequence>
<keyword evidence="2" id="KW-1133">Transmembrane helix</keyword>
<feature type="region of interest" description="Disordered" evidence="1">
    <location>
        <begin position="194"/>
        <end position="217"/>
    </location>
</feature>
<evidence type="ECO:0000256" key="2">
    <source>
        <dbReference type="SAM" id="Phobius"/>
    </source>
</evidence>
<gene>
    <name evidence="4" type="ORF">LDAN0321_LOCUS601</name>
</gene>
<feature type="transmembrane region" description="Helical" evidence="2">
    <location>
        <begin position="230"/>
        <end position="249"/>
    </location>
</feature>
<organism evidence="4">
    <name type="scientific">Leptocylindrus danicus</name>
    <dbReference type="NCBI Taxonomy" id="163516"/>
    <lineage>
        <taxon>Eukaryota</taxon>
        <taxon>Sar</taxon>
        <taxon>Stramenopiles</taxon>
        <taxon>Ochrophyta</taxon>
        <taxon>Bacillariophyta</taxon>
        <taxon>Coscinodiscophyceae</taxon>
        <taxon>Chaetocerotophycidae</taxon>
        <taxon>Leptocylindrales</taxon>
        <taxon>Leptocylindraceae</taxon>
        <taxon>Leptocylindrus</taxon>
    </lineage>
</organism>
<evidence type="ECO:0000256" key="1">
    <source>
        <dbReference type="SAM" id="MobiDB-lite"/>
    </source>
</evidence>
<keyword evidence="3" id="KW-0732">Signal</keyword>
<evidence type="ECO:0000256" key="3">
    <source>
        <dbReference type="SAM" id="SignalP"/>
    </source>
</evidence>
<name>A0A7S2JRR0_9STRA</name>
<feature type="region of interest" description="Disordered" evidence="1">
    <location>
        <begin position="112"/>
        <end position="171"/>
    </location>
</feature>
<protein>
    <submittedName>
        <fullName evidence="4">Uncharacterized protein</fullName>
    </submittedName>
</protein>
<reference evidence="4" key="1">
    <citation type="submission" date="2021-01" db="EMBL/GenBank/DDBJ databases">
        <authorList>
            <person name="Corre E."/>
            <person name="Pelletier E."/>
            <person name="Niang G."/>
            <person name="Scheremetjew M."/>
            <person name="Finn R."/>
            <person name="Kale V."/>
            <person name="Holt S."/>
            <person name="Cochrane G."/>
            <person name="Meng A."/>
            <person name="Brown T."/>
            <person name="Cohen L."/>
        </authorList>
    </citation>
    <scope>NUCLEOTIDE SEQUENCE</scope>
    <source>
        <strain evidence="4">B650</strain>
    </source>
</reference>
<feature type="compositionally biased region" description="Low complexity" evidence="1">
    <location>
        <begin position="154"/>
        <end position="171"/>
    </location>
</feature>
<keyword evidence="2" id="KW-0812">Transmembrane</keyword>
<evidence type="ECO:0000313" key="4">
    <source>
        <dbReference type="EMBL" id="CAD9555710.1"/>
    </source>
</evidence>
<dbReference type="EMBL" id="HBGY01000915">
    <property type="protein sequence ID" value="CAD9555710.1"/>
    <property type="molecule type" value="Transcribed_RNA"/>
</dbReference>
<feature type="chain" id="PRO_5031075429" evidence="3">
    <location>
        <begin position="22"/>
        <end position="305"/>
    </location>
</feature>
<proteinExistence type="predicted"/>
<feature type="compositionally biased region" description="Basic and acidic residues" evidence="1">
    <location>
        <begin position="112"/>
        <end position="150"/>
    </location>
</feature>